<dbReference type="SMART" id="SM00256">
    <property type="entry name" value="FBOX"/>
    <property type="match status" value="1"/>
</dbReference>
<evidence type="ECO:0000259" key="1">
    <source>
        <dbReference type="PROSITE" id="PS50181"/>
    </source>
</evidence>
<dbReference type="PANTHER" id="PTHR31672:SF13">
    <property type="entry name" value="F-BOX PROTEIN CPR30-LIKE"/>
    <property type="match status" value="1"/>
</dbReference>
<gene>
    <name evidence="2" type="ORF">Prudu_622S000600</name>
</gene>
<proteinExistence type="predicted"/>
<dbReference type="Pfam" id="PF07734">
    <property type="entry name" value="FBA_1"/>
    <property type="match status" value="1"/>
</dbReference>
<dbReference type="InterPro" id="IPR036047">
    <property type="entry name" value="F-box-like_dom_sf"/>
</dbReference>
<dbReference type="InterPro" id="IPR006527">
    <property type="entry name" value="F-box-assoc_dom_typ1"/>
</dbReference>
<dbReference type="InterPro" id="IPR001810">
    <property type="entry name" value="F-box_dom"/>
</dbReference>
<dbReference type="InterPro" id="IPR050796">
    <property type="entry name" value="SCF_F-box_component"/>
</dbReference>
<organism evidence="2">
    <name type="scientific">Prunus dulcis</name>
    <name type="common">Almond</name>
    <name type="synonym">Amygdalus dulcis</name>
    <dbReference type="NCBI Taxonomy" id="3755"/>
    <lineage>
        <taxon>Eukaryota</taxon>
        <taxon>Viridiplantae</taxon>
        <taxon>Streptophyta</taxon>
        <taxon>Embryophyta</taxon>
        <taxon>Tracheophyta</taxon>
        <taxon>Spermatophyta</taxon>
        <taxon>Magnoliopsida</taxon>
        <taxon>eudicotyledons</taxon>
        <taxon>Gunneridae</taxon>
        <taxon>Pentapetalae</taxon>
        <taxon>rosids</taxon>
        <taxon>fabids</taxon>
        <taxon>Rosales</taxon>
        <taxon>Rosaceae</taxon>
        <taxon>Amygdaloideae</taxon>
        <taxon>Amygdaleae</taxon>
        <taxon>Prunus</taxon>
    </lineage>
</organism>
<reference evidence="2" key="1">
    <citation type="journal article" date="2019" name="Science">
        <title>Mutation of a bHLH transcription factor allowed almond domestication.</title>
        <authorList>
            <person name="Sanchez-Perez R."/>
            <person name="Pavan S."/>
            <person name="Mazzeo R."/>
            <person name="Moldovan C."/>
            <person name="Aiese Cigliano R."/>
            <person name="Del Cueto J."/>
            <person name="Ricciardi F."/>
            <person name="Lotti C."/>
            <person name="Ricciardi L."/>
            <person name="Dicenta F."/>
            <person name="Lopez-Marques R.L."/>
            <person name="Lindberg Moller B."/>
        </authorList>
    </citation>
    <scope>NUCLEOTIDE SEQUENCE</scope>
</reference>
<sequence length="488" mass="55220">KTLVNLKRSHACLVPGCDIRHSLNSELITDALSSCKGPFSFLLPCIHILAMTRKRKSTAKAIEIGNKGKQIQQIQVMGPFISDLPKSVLQDVLIKLPIRSIIMCKTVCKAWYSLISDHEFAKLHLAQAEACPLVRPSAPTRVSRTDYVGDAGTSDCIHFHLRMNFAKFKIPLRNADQAIHAMRNRKGRTKRKPGIKLEPLDHKYMYVNSCNGLLFLAETFYNDPLVVCNPITGEFVQLPEASKDESRERLSIRCALGYSPKTNQYKVLRVFSQGTPNLVRMVELYTLGQSSWKSLGTAPTSAAYMLLTLPTYLNGELYWFYYESSYEIASFDFDNEQFHSVPTPPFELEECQHLRGFSPYFEAISHVPSFISLKDILMGNDVEVLNINSRCAECKLPGETRGLDLVNLDADVASDDPLEYTPNKIGKMEESVWIRKAAELFELIRLLALETGRQIPELVMRKQKITFCLAGCRHLNAMPKFIQIMMNL</sequence>
<dbReference type="AlphaFoldDB" id="A0A5H2XL84"/>
<accession>A0A5H2XL84</accession>
<dbReference type="NCBIfam" id="TIGR01640">
    <property type="entry name" value="F_box_assoc_1"/>
    <property type="match status" value="1"/>
</dbReference>
<protein>
    <submittedName>
        <fullName evidence="2">F-box and associated interaction domains-containing protein</fullName>
    </submittedName>
</protein>
<dbReference type="CDD" id="cd22157">
    <property type="entry name" value="F-box_AtFBW1-like"/>
    <property type="match status" value="1"/>
</dbReference>
<dbReference type="InterPro" id="IPR017451">
    <property type="entry name" value="F-box-assoc_interact_dom"/>
</dbReference>
<dbReference type="PROSITE" id="PS50181">
    <property type="entry name" value="FBOX"/>
    <property type="match status" value="1"/>
</dbReference>
<dbReference type="PANTHER" id="PTHR31672">
    <property type="entry name" value="BNACNNG10540D PROTEIN"/>
    <property type="match status" value="1"/>
</dbReference>
<dbReference type="Gene3D" id="1.20.1280.50">
    <property type="match status" value="1"/>
</dbReference>
<dbReference type="EMBL" id="AP020959">
    <property type="protein sequence ID" value="BBN68883.1"/>
    <property type="molecule type" value="Genomic_DNA"/>
</dbReference>
<dbReference type="Pfam" id="PF00646">
    <property type="entry name" value="F-box"/>
    <property type="match status" value="1"/>
</dbReference>
<feature type="non-terminal residue" evidence="2">
    <location>
        <position position="1"/>
    </location>
</feature>
<evidence type="ECO:0000313" key="2">
    <source>
        <dbReference type="EMBL" id="BBN68883.1"/>
    </source>
</evidence>
<feature type="domain" description="F-box" evidence="1">
    <location>
        <begin position="78"/>
        <end position="123"/>
    </location>
</feature>
<name>A0A5H2XL84_PRUDU</name>
<dbReference type="SUPFAM" id="SSF81383">
    <property type="entry name" value="F-box domain"/>
    <property type="match status" value="1"/>
</dbReference>